<dbReference type="Gene3D" id="3.90.930.12">
    <property type="entry name" value="Ribosomal protein L6, alpha-beta domain"/>
    <property type="match status" value="1"/>
</dbReference>
<dbReference type="Gramene" id="Pp3c2_11650V3.1">
    <property type="protein sequence ID" value="Pp3c2_11650V3.1"/>
    <property type="gene ID" value="Pp3c2_11650"/>
</dbReference>
<dbReference type="Proteomes" id="UP000006727">
    <property type="component" value="Chromosome 2"/>
</dbReference>
<dbReference type="EMBL" id="ABEU02000002">
    <property type="protein sequence ID" value="PNR59759.1"/>
    <property type="molecule type" value="Genomic_DNA"/>
</dbReference>
<sequence>MKVILVGDSMDLLEGFKVKIKARRLRVSGPRRMLTRNLKHLNNTRIEIRNFLEEKKGEAASRRDRIKDEVLLECNNIELLPQSCALINQEKWCGLCAAVSQLLS</sequence>
<dbReference type="GeneID" id="112276006"/>
<dbReference type="STRING" id="3218.A9T8H9"/>
<reference evidence="1 3" key="2">
    <citation type="journal article" date="2018" name="Plant J.">
        <title>The Physcomitrella patens chromosome-scale assembly reveals moss genome structure and evolution.</title>
        <authorList>
            <person name="Lang D."/>
            <person name="Ullrich K.K."/>
            <person name="Murat F."/>
            <person name="Fuchs J."/>
            <person name="Jenkins J."/>
            <person name="Haas F.B."/>
            <person name="Piednoel M."/>
            <person name="Gundlach H."/>
            <person name="Van Bel M."/>
            <person name="Meyberg R."/>
            <person name="Vives C."/>
            <person name="Morata J."/>
            <person name="Symeonidi A."/>
            <person name="Hiss M."/>
            <person name="Muchero W."/>
            <person name="Kamisugi Y."/>
            <person name="Saleh O."/>
            <person name="Blanc G."/>
            <person name="Decker E.L."/>
            <person name="van Gessel N."/>
            <person name="Grimwood J."/>
            <person name="Hayes R.D."/>
            <person name="Graham S.W."/>
            <person name="Gunter L.E."/>
            <person name="McDaniel S.F."/>
            <person name="Hoernstein S.N.W."/>
            <person name="Larsson A."/>
            <person name="Li F.W."/>
            <person name="Perroud P.F."/>
            <person name="Phillips J."/>
            <person name="Ranjan P."/>
            <person name="Rokshar D.S."/>
            <person name="Rothfels C.J."/>
            <person name="Schneider L."/>
            <person name="Shu S."/>
            <person name="Stevenson D.W."/>
            <person name="Thummler F."/>
            <person name="Tillich M."/>
            <person name="Villarreal Aguilar J.C."/>
            <person name="Widiez T."/>
            <person name="Wong G.K."/>
            <person name="Wymore A."/>
            <person name="Zhang Y."/>
            <person name="Zimmer A.D."/>
            <person name="Quatrano R.S."/>
            <person name="Mayer K.F.X."/>
            <person name="Goodstein D."/>
            <person name="Casacuberta J.M."/>
            <person name="Vandepoele K."/>
            <person name="Reski R."/>
            <person name="Cuming A.C."/>
            <person name="Tuskan G.A."/>
            <person name="Maumus F."/>
            <person name="Salse J."/>
            <person name="Schmutz J."/>
            <person name="Rensing S.A."/>
        </authorList>
    </citation>
    <scope>NUCLEOTIDE SEQUENCE [LARGE SCALE GENOMIC DNA]</scope>
    <source>
        <strain evidence="2 3">cv. Gransden 2004</strain>
    </source>
</reference>
<evidence type="ECO:0000313" key="2">
    <source>
        <dbReference type="EnsemblPlants" id="Pp3c2_11650V3.1"/>
    </source>
</evidence>
<dbReference type="Gramene" id="Pp3c2_11650V3.2">
    <property type="protein sequence ID" value="Pp3c2_11650V3.2"/>
    <property type="gene ID" value="Pp3c2_11650"/>
</dbReference>
<gene>
    <name evidence="2" type="primary">LOC112276006</name>
    <name evidence="1" type="ORF">PHYPA_002551</name>
</gene>
<keyword evidence="3" id="KW-1185">Reference proteome</keyword>
<accession>A9T8H9</accession>
<dbReference type="EnsemblPlants" id="Pp3c2_11650V3.1">
    <property type="protein sequence ID" value="Pp3c2_11650V3.1"/>
    <property type="gene ID" value="Pp3c2_11650"/>
</dbReference>
<dbReference type="GO" id="GO:0002181">
    <property type="term" value="P:cytoplasmic translation"/>
    <property type="evidence" value="ECO:0000318"/>
    <property type="project" value="GO_Central"/>
</dbReference>
<organism evidence="1">
    <name type="scientific">Physcomitrium patens</name>
    <name type="common">Spreading-leaved earth moss</name>
    <name type="synonym">Physcomitrella patens</name>
    <dbReference type="NCBI Taxonomy" id="3218"/>
    <lineage>
        <taxon>Eukaryota</taxon>
        <taxon>Viridiplantae</taxon>
        <taxon>Streptophyta</taxon>
        <taxon>Embryophyta</taxon>
        <taxon>Bryophyta</taxon>
        <taxon>Bryophytina</taxon>
        <taxon>Bryopsida</taxon>
        <taxon>Funariidae</taxon>
        <taxon>Funariales</taxon>
        <taxon>Funariaceae</taxon>
        <taxon>Physcomitrium</taxon>
    </lineage>
</organism>
<dbReference type="OrthoDB" id="10252633at2759"/>
<evidence type="ECO:0000313" key="3">
    <source>
        <dbReference type="Proteomes" id="UP000006727"/>
    </source>
</evidence>
<dbReference type="GO" id="GO:0019843">
    <property type="term" value="F:rRNA binding"/>
    <property type="evidence" value="ECO:0007669"/>
    <property type="project" value="InterPro"/>
</dbReference>
<dbReference type="RefSeq" id="XP_024362686.1">
    <property type="nucleotide sequence ID" value="XM_024506918.2"/>
</dbReference>
<dbReference type="GO" id="GO:0003735">
    <property type="term" value="F:structural constituent of ribosome"/>
    <property type="evidence" value="ECO:0000318"/>
    <property type="project" value="GO_Central"/>
</dbReference>
<dbReference type="KEGG" id="ppp:112276006"/>
<dbReference type="HOGENOM" id="CLU_2254726_0_0_1"/>
<reference evidence="1 3" key="1">
    <citation type="journal article" date="2008" name="Science">
        <title>The Physcomitrella genome reveals evolutionary insights into the conquest of land by plants.</title>
        <authorList>
            <person name="Rensing S."/>
            <person name="Lang D."/>
            <person name="Zimmer A."/>
            <person name="Terry A."/>
            <person name="Salamov A."/>
            <person name="Shapiro H."/>
            <person name="Nishiyama T."/>
            <person name="Perroud P.-F."/>
            <person name="Lindquist E."/>
            <person name="Kamisugi Y."/>
            <person name="Tanahashi T."/>
            <person name="Sakakibara K."/>
            <person name="Fujita T."/>
            <person name="Oishi K."/>
            <person name="Shin-I T."/>
            <person name="Kuroki Y."/>
            <person name="Toyoda A."/>
            <person name="Suzuki Y."/>
            <person name="Hashimoto A."/>
            <person name="Yamaguchi K."/>
            <person name="Sugano A."/>
            <person name="Kohara Y."/>
            <person name="Fujiyama A."/>
            <person name="Anterola A."/>
            <person name="Aoki S."/>
            <person name="Ashton N."/>
            <person name="Barbazuk W.B."/>
            <person name="Barker E."/>
            <person name="Bennetzen J."/>
            <person name="Bezanilla M."/>
            <person name="Blankenship R."/>
            <person name="Cho S.H."/>
            <person name="Dutcher S."/>
            <person name="Estelle M."/>
            <person name="Fawcett J.A."/>
            <person name="Gundlach H."/>
            <person name="Hanada K."/>
            <person name="Heyl A."/>
            <person name="Hicks K.A."/>
            <person name="Hugh J."/>
            <person name="Lohr M."/>
            <person name="Mayer K."/>
            <person name="Melkozernov A."/>
            <person name="Murata T."/>
            <person name="Nelson D."/>
            <person name="Pils B."/>
            <person name="Prigge M."/>
            <person name="Reiss B."/>
            <person name="Renner T."/>
            <person name="Rombauts S."/>
            <person name="Rushton P."/>
            <person name="Sanderfoot A."/>
            <person name="Schween G."/>
            <person name="Shiu S.-H."/>
            <person name="Stueber K."/>
            <person name="Theodoulou F.L."/>
            <person name="Tu H."/>
            <person name="Van de Peer Y."/>
            <person name="Verrier P.J."/>
            <person name="Waters E."/>
            <person name="Wood A."/>
            <person name="Yang L."/>
            <person name="Cove D."/>
            <person name="Cuming A."/>
            <person name="Hasebe M."/>
            <person name="Lucas S."/>
            <person name="Mishler D.B."/>
            <person name="Reski R."/>
            <person name="Grigoriev I."/>
            <person name="Quatrano R.S."/>
            <person name="Boore J.L."/>
        </authorList>
    </citation>
    <scope>NUCLEOTIDE SEQUENCE [LARGE SCALE GENOMIC DNA]</scope>
    <source>
        <strain evidence="2 3">cv. Gransden 2004</strain>
    </source>
</reference>
<reference evidence="2" key="3">
    <citation type="submission" date="2020-12" db="UniProtKB">
        <authorList>
            <consortium name="EnsemblPlants"/>
        </authorList>
    </citation>
    <scope>IDENTIFICATION</scope>
</reference>
<dbReference type="PaxDb" id="3218-PP1S183_107V6.1"/>
<protein>
    <submittedName>
        <fullName evidence="1 2">Uncharacterized protein</fullName>
    </submittedName>
</protein>
<dbReference type="InterPro" id="IPR036789">
    <property type="entry name" value="Ribosomal_uL6-like_a/b-dom_sf"/>
</dbReference>
<evidence type="ECO:0000313" key="1">
    <source>
        <dbReference type="EMBL" id="PNR59759.1"/>
    </source>
</evidence>
<dbReference type="AlphaFoldDB" id="A9T8H9"/>
<proteinExistence type="predicted"/>
<dbReference type="EnsemblPlants" id="Pp3c2_11650V3.2">
    <property type="protein sequence ID" value="Pp3c2_11650V3.2"/>
    <property type="gene ID" value="Pp3c2_11650"/>
</dbReference>
<name>A9T8H9_PHYPA</name>
<dbReference type="GO" id="GO:0022625">
    <property type="term" value="C:cytosolic large ribosomal subunit"/>
    <property type="evidence" value="ECO:0000318"/>
    <property type="project" value="GO_Central"/>
</dbReference>